<dbReference type="EMBL" id="NIDE01000014">
    <property type="protein sequence ID" value="OWK37682.1"/>
    <property type="molecule type" value="Genomic_DNA"/>
</dbReference>
<dbReference type="Pfam" id="PF00294">
    <property type="entry name" value="PfkB"/>
    <property type="match status" value="1"/>
</dbReference>
<dbReference type="PROSITE" id="PS00584">
    <property type="entry name" value="PFKB_KINASES_2"/>
    <property type="match status" value="1"/>
</dbReference>
<dbReference type="PANTHER" id="PTHR43085">
    <property type="entry name" value="HEXOKINASE FAMILY MEMBER"/>
    <property type="match status" value="1"/>
</dbReference>
<evidence type="ECO:0000256" key="2">
    <source>
        <dbReference type="ARBA" id="ARBA00022679"/>
    </source>
</evidence>
<dbReference type="InterPro" id="IPR029056">
    <property type="entry name" value="Ribokinase-like"/>
</dbReference>
<dbReference type="CDD" id="cd01167">
    <property type="entry name" value="bac_FRK"/>
    <property type="match status" value="1"/>
</dbReference>
<evidence type="ECO:0000313" key="6">
    <source>
        <dbReference type="Proteomes" id="UP000214646"/>
    </source>
</evidence>
<evidence type="ECO:0000256" key="1">
    <source>
        <dbReference type="ARBA" id="ARBA00010688"/>
    </source>
</evidence>
<dbReference type="GO" id="GO:0016301">
    <property type="term" value="F:kinase activity"/>
    <property type="evidence" value="ECO:0007669"/>
    <property type="project" value="UniProtKB-KW"/>
</dbReference>
<name>A0A225D896_9BACT</name>
<protein>
    <submittedName>
        <fullName evidence="5">Fructokinase</fullName>
    </submittedName>
</protein>
<comment type="caution">
    <text evidence="5">The sequence shown here is derived from an EMBL/GenBank/DDBJ whole genome shotgun (WGS) entry which is preliminary data.</text>
</comment>
<dbReference type="InterPro" id="IPR011611">
    <property type="entry name" value="PfkB_dom"/>
</dbReference>
<dbReference type="SUPFAM" id="SSF53613">
    <property type="entry name" value="Ribokinase-like"/>
    <property type="match status" value="1"/>
</dbReference>
<keyword evidence="6" id="KW-1185">Reference proteome</keyword>
<gene>
    <name evidence="5" type="ORF">FRUB_06802</name>
</gene>
<accession>A0A225D896</accession>
<dbReference type="RefSeq" id="WP_143393617.1">
    <property type="nucleotide sequence ID" value="NZ_NIDE01000014.1"/>
</dbReference>
<evidence type="ECO:0000256" key="3">
    <source>
        <dbReference type="ARBA" id="ARBA00022777"/>
    </source>
</evidence>
<keyword evidence="3 5" id="KW-0418">Kinase</keyword>
<evidence type="ECO:0000259" key="4">
    <source>
        <dbReference type="Pfam" id="PF00294"/>
    </source>
</evidence>
<evidence type="ECO:0000313" key="5">
    <source>
        <dbReference type="EMBL" id="OWK37682.1"/>
    </source>
</evidence>
<organism evidence="5 6">
    <name type="scientific">Fimbriiglobus ruber</name>
    <dbReference type="NCBI Taxonomy" id="1908690"/>
    <lineage>
        <taxon>Bacteria</taxon>
        <taxon>Pseudomonadati</taxon>
        <taxon>Planctomycetota</taxon>
        <taxon>Planctomycetia</taxon>
        <taxon>Gemmatales</taxon>
        <taxon>Gemmataceae</taxon>
        <taxon>Fimbriiglobus</taxon>
    </lineage>
</organism>
<reference evidence="6" key="1">
    <citation type="submission" date="2017-06" db="EMBL/GenBank/DDBJ databases">
        <title>Genome analysis of Fimbriiglobus ruber SP5, the first member of the order Planctomycetales with confirmed chitinolytic capability.</title>
        <authorList>
            <person name="Ravin N.V."/>
            <person name="Rakitin A.L."/>
            <person name="Ivanova A.A."/>
            <person name="Beletsky A.V."/>
            <person name="Kulichevskaya I.S."/>
            <person name="Mardanov A.V."/>
            <person name="Dedysh S.N."/>
        </authorList>
    </citation>
    <scope>NUCLEOTIDE SEQUENCE [LARGE SCALE GENOMIC DNA]</scope>
    <source>
        <strain evidence="6">SP5</strain>
    </source>
</reference>
<dbReference type="AlphaFoldDB" id="A0A225D896"/>
<comment type="similarity">
    <text evidence="1">Belongs to the carbohydrate kinase PfkB family.</text>
</comment>
<dbReference type="Proteomes" id="UP000214646">
    <property type="component" value="Unassembled WGS sequence"/>
</dbReference>
<feature type="domain" description="Carbohydrate kinase PfkB" evidence="4">
    <location>
        <begin position="18"/>
        <end position="288"/>
    </location>
</feature>
<keyword evidence="2" id="KW-0808">Transferase</keyword>
<dbReference type="Gene3D" id="3.40.1190.20">
    <property type="match status" value="1"/>
</dbReference>
<dbReference type="PROSITE" id="PS00583">
    <property type="entry name" value="PFKB_KINASES_1"/>
    <property type="match status" value="1"/>
</dbReference>
<dbReference type="InterPro" id="IPR002173">
    <property type="entry name" value="Carboh/pur_kinase_PfkB_CS"/>
</dbReference>
<sequence>MTPIVGIGELLWDVYPDGRKVAGGAPFNFAFHCQQLGHETVIVSRVGDDDLGRELREEVRRLGMTDEFIQTDPNHPTGTVRVSVDAGGQPTYTIAEDVAWDYITWDEHLKRLAASATAVCFGTLAQRQSVSRDAIRRLVDPTTSALRVCDLNFRWPFVTSDVVKASLASANWVKLNHDELALVPELVDWRIAASSPDERTAETIDRLKSDFPLKLICVTRGGHGCKIVSEWGDVDLPGVPVNLVDTVGAGDAFTAALLVLQLERARPLSEVARSALHYAGRVCEFRGGTPRIDRADVERAAFGRLS</sequence>
<proteinExistence type="inferred from homology"/>
<dbReference type="PANTHER" id="PTHR43085:SF57">
    <property type="entry name" value="CARBOHYDRATE KINASE PFKB DOMAIN-CONTAINING PROTEIN"/>
    <property type="match status" value="1"/>
</dbReference>
<dbReference type="InterPro" id="IPR050306">
    <property type="entry name" value="PfkB_Carbo_kinase"/>
</dbReference>
<dbReference type="OrthoDB" id="9813569at2"/>